<dbReference type="AlphaFoldDB" id="A0A5C8NN35"/>
<dbReference type="Proteomes" id="UP000321571">
    <property type="component" value="Unassembled WGS sequence"/>
</dbReference>
<name>A0A5C8NN35_9ACTN</name>
<dbReference type="OrthoDB" id="9810247at2"/>
<organism evidence="3 4">
    <name type="scientific">Aeromicrobium terrae</name>
    <dbReference type="NCBI Taxonomy" id="2498846"/>
    <lineage>
        <taxon>Bacteria</taxon>
        <taxon>Bacillati</taxon>
        <taxon>Actinomycetota</taxon>
        <taxon>Actinomycetes</taxon>
        <taxon>Propionibacteriales</taxon>
        <taxon>Nocardioidaceae</taxon>
        <taxon>Aeromicrobium</taxon>
    </lineage>
</organism>
<keyword evidence="3" id="KW-0489">Methyltransferase</keyword>
<gene>
    <name evidence="3" type="ORF">FHP06_05740</name>
</gene>
<dbReference type="SUPFAM" id="SSF53335">
    <property type="entry name" value="S-adenosyl-L-methionine-dependent methyltransferases"/>
    <property type="match status" value="1"/>
</dbReference>
<accession>A0A5C8NN35</accession>
<proteinExistence type="predicted"/>
<dbReference type="InterPro" id="IPR029063">
    <property type="entry name" value="SAM-dependent_MTases_sf"/>
</dbReference>
<dbReference type="RefSeq" id="WP_147684656.1">
    <property type="nucleotide sequence ID" value="NZ_VDUX01000002.1"/>
</dbReference>
<reference evidence="3 4" key="1">
    <citation type="submission" date="2019-06" db="EMBL/GenBank/DDBJ databases">
        <title>Aeromicrobium sp. nov., isolated from a maize field.</title>
        <authorList>
            <person name="Lin S.-Y."/>
            <person name="Tsai C.-F."/>
            <person name="Young C.-C."/>
        </authorList>
    </citation>
    <scope>NUCLEOTIDE SEQUENCE [LARGE SCALE GENOMIC DNA]</scope>
    <source>
        <strain evidence="3 4">CC-CFT486</strain>
    </source>
</reference>
<dbReference type="Pfam" id="PF08241">
    <property type="entry name" value="Methyltransf_11"/>
    <property type="match status" value="1"/>
</dbReference>
<dbReference type="InterPro" id="IPR013216">
    <property type="entry name" value="Methyltransf_11"/>
</dbReference>
<dbReference type="Gene3D" id="3.40.50.150">
    <property type="entry name" value="Vaccinia Virus protein VP39"/>
    <property type="match status" value="1"/>
</dbReference>
<dbReference type="GO" id="GO:0032259">
    <property type="term" value="P:methylation"/>
    <property type="evidence" value="ECO:0007669"/>
    <property type="project" value="UniProtKB-KW"/>
</dbReference>
<evidence type="ECO:0000313" key="4">
    <source>
        <dbReference type="Proteomes" id="UP000321571"/>
    </source>
</evidence>
<keyword evidence="4" id="KW-1185">Reference proteome</keyword>
<evidence type="ECO:0000313" key="3">
    <source>
        <dbReference type="EMBL" id="TXL62201.1"/>
    </source>
</evidence>
<evidence type="ECO:0000256" key="1">
    <source>
        <dbReference type="SAM" id="MobiDB-lite"/>
    </source>
</evidence>
<dbReference type="PANTHER" id="PTHR43861">
    <property type="entry name" value="TRANS-ACONITATE 2-METHYLTRANSFERASE-RELATED"/>
    <property type="match status" value="1"/>
</dbReference>
<feature type="domain" description="Methyltransferase type 11" evidence="2">
    <location>
        <begin position="131"/>
        <end position="220"/>
    </location>
</feature>
<sequence length="333" mass="39122">MDRGGQLIRRIARRLVRGRRLAPEPPRPAPRRKPYGTVPGPPLPPVENTLSPDDPWIHPPVAPTPGHVDLTDRVRPRSYDLELLEQLNEEYRDKPLVAAPREFSEEALAADAQRRVRWAHNMVDLSNQTVLEVGCGGGYETWSIAHNLGSDAYGVDITAQESWSQLEGERVHFAEADLTEKNIYEENTFDRIISYTVWEHVVHPHKLLEETYKILKPGGLQWLRANLWAGPRASHRYRDIYFPWPHHLFSDDVINEWDRKNGREPEGSWWVNKLTWNHYERYIHDVGFRLRKVQFQTCEWDEEFYQRFHDILGRIPRTDLERDFFLCVLEKPA</sequence>
<keyword evidence="3" id="KW-0808">Transferase</keyword>
<feature type="region of interest" description="Disordered" evidence="1">
    <location>
        <begin position="14"/>
        <end position="48"/>
    </location>
</feature>
<evidence type="ECO:0000259" key="2">
    <source>
        <dbReference type="Pfam" id="PF08241"/>
    </source>
</evidence>
<dbReference type="EMBL" id="VDUX01000002">
    <property type="protein sequence ID" value="TXL62201.1"/>
    <property type="molecule type" value="Genomic_DNA"/>
</dbReference>
<dbReference type="CDD" id="cd02440">
    <property type="entry name" value="AdoMet_MTases"/>
    <property type="match status" value="1"/>
</dbReference>
<dbReference type="GO" id="GO:0008757">
    <property type="term" value="F:S-adenosylmethionine-dependent methyltransferase activity"/>
    <property type="evidence" value="ECO:0007669"/>
    <property type="project" value="InterPro"/>
</dbReference>
<comment type="caution">
    <text evidence="3">The sequence shown here is derived from an EMBL/GenBank/DDBJ whole genome shotgun (WGS) entry which is preliminary data.</text>
</comment>
<protein>
    <submittedName>
        <fullName evidence="3">Class I SAM-dependent methyltransferase</fullName>
    </submittedName>
</protein>